<keyword evidence="2" id="KW-1185">Reference proteome</keyword>
<dbReference type="OrthoDB" id="5540852at2"/>
<name>A0A0R2BJJ4_9LACO</name>
<protein>
    <submittedName>
        <fullName evidence="1">Uncharacterized protein</fullName>
    </submittedName>
</protein>
<comment type="caution">
    <text evidence="1">The sequence shown here is derived from an EMBL/GenBank/DDBJ whole genome shotgun (WGS) entry which is preliminary data.</text>
</comment>
<dbReference type="AlphaFoldDB" id="A0A0R2BJJ4"/>
<proteinExistence type="predicted"/>
<organism evidence="1 2">
    <name type="scientific">Lapidilactobacillus dextrinicus DSM 20335</name>
    <dbReference type="NCBI Taxonomy" id="1423738"/>
    <lineage>
        <taxon>Bacteria</taxon>
        <taxon>Bacillati</taxon>
        <taxon>Bacillota</taxon>
        <taxon>Bacilli</taxon>
        <taxon>Lactobacillales</taxon>
        <taxon>Lactobacillaceae</taxon>
        <taxon>Lapidilactobacillus</taxon>
    </lineage>
</organism>
<evidence type="ECO:0000313" key="2">
    <source>
        <dbReference type="Proteomes" id="UP000051813"/>
    </source>
</evidence>
<dbReference type="PATRIC" id="fig|1423738.3.peg.188"/>
<gene>
    <name evidence="1" type="ORF">FC84_GL000186</name>
</gene>
<accession>A0A0R2BJJ4</accession>
<dbReference type="Proteomes" id="UP000051813">
    <property type="component" value="Unassembled WGS sequence"/>
</dbReference>
<dbReference type="STRING" id="1423738.FC84_GL000186"/>
<sequence>MTEEKVTDSTAIADIRKQGYFLQKAYEGNNIKKVNGIALKLLDDLRANNRDLFMNRVLNSYMYANKPIPQFFDQIFDSDERFQEIGLAFTAGLIAVIPGKNEGKNKEAE</sequence>
<dbReference type="EMBL" id="AYYK01000008">
    <property type="protein sequence ID" value="KRM79029.1"/>
    <property type="molecule type" value="Genomic_DNA"/>
</dbReference>
<evidence type="ECO:0000313" key="1">
    <source>
        <dbReference type="EMBL" id="KRM79029.1"/>
    </source>
</evidence>
<dbReference type="RefSeq" id="WP_057756578.1">
    <property type="nucleotide sequence ID" value="NZ_AYYK01000008.1"/>
</dbReference>
<reference evidence="1 2" key="1">
    <citation type="journal article" date="2015" name="Genome Announc.">
        <title>Expanding the biotechnology potential of lactobacilli through comparative genomics of 213 strains and associated genera.</title>
        <authorList>
            <person name="Sun Z."/>
            <person name="Harris H.M."/>
            <person name="McCann A."/>
            <person name="Guo C."/>
            <person name="Argimon S."/>
            <person name="Zhang W."/>
            <person name="Yang X."/>
            <person name="Jeffery I.B."/>
            <person name="Cooney J.C."/>
            <person name="Kagawa T.F."/>
            <person name="Liu W."/>
            <person name="Song Y."/>
            <person name="Salvetti E."/>
            <person name="Wrobel A."/>
            <person name="Rasinkangas P."/>
            <person name="Parkhill J."/>
            <person name="Rea M.C."/>
            <person name="O'Sullivan O."/>
            <person name="Ritari J."/>
            <person name="Douillard F.P."/>
            <person name="Paul Ross R."/>
            <person name="Yang R."/>
            <person name="Briner A.E."/>
            <person name="Felis G.E."/>
            <person name="de Vos W.M."/>
            <person name="Barrangou R."/>
            <person name="Klaenhammer T.R."/>
            <person name="Caufield P.W."/>
            <person name="Cui Y."/>
            <person name="Zhang H."/>
            <person name="O'Toole P.W."/>
        </authorList>
    </citation>
    <scope>NUCLEOTIDE SEQUENCE [LARGE SCALE GENOMIC DNA]</scope>
    <source>
        <strain evidence="1 2">DSM 20335</strain>
    </source>
</reference>